<dbReference type="RefSeq" id="XP_008077920.1">
    <property type="nucleotide sequence ID" value="XM_008079729.1"/>
</dbReference>
<dbReference type="HOGENOM" id="CLU_043698_0_0_1"/>
<dbReference type="GeneID" id="19469674"/>
<evidence type="ECO:0000313" key="3">
    <source>
        <dbReference type="EMBL" id="EPE34933.1"/>
    </source>
</evidence>
<sequence>MSYTAASHTPAKVPLAGLVISAILSATALIVLLICMARRVISLRGQDLSRVPMVRWLLFAIYLDSFMFIIASMILTWGLGLNKTLEICASAIYLCLACYMSTKLIYYFLVEKVHIVRSVGKSRLRSKLYAFNCFGMLVPYTVLVIMNFVYKIAYFDSNGTCIIGMELKVLMPLIIFDACINFFLTILFIIPLRSLYSYKKADSRLKTVALRSFVGSCCTLASSIANLTVLMVLRGEASWICLMCCNADTIFSVLMLHWVTSKDSATNSSRDPNSHNDGTNNNKSQTYRSKIARFARPGKEEEQAEWEWQLGVTTTKIEVGNKDGHDTDMEDGDHKGGINVRVGHSVVVETDLGSSAHTPPSPRSTATQKTEYEEGAHIGNGLGRVSGHVSTEDLVKKDVKFLV</sequence>
<keyword evidence="2" id="KW-0812">Transmembrane</keyword>
<evidence type="ECO:0000313" key="4">
    <source>
        <dbReference type="Proteomes" id="UP000016922"/>
    </source>
</evidence>
<dbReference type="OMA" id="HMTADMT"/>
<feature type="region of interest" description="Disordered" evidence="1">
    <location>
        <begin position="265"/>
        <end position="288"/>
    </location>
</feature>
<dbReference type="eggNOG" id="ENOG502RY0X">
    <property type="taxonomic scope" value="Eukaryota"/>
</dbReference>
<dbReference type="PANTHER" id="PTHR38848:SF3">
    <property type="entry name" value="G-PROTEIN COUPLED RECEPTORS FAMILY 3 PROFILE DOMAIN-CONTAINING PROTEIN"/>
    <property type="match status" value="1"/>
</dbReference>
<feature type="transmembrane region" description="Helical" evidence="2">
    <location>
        <begin position="129"/>
        <end position="150"/>
    </location>
</feature>
<dbReference type="OrthoDB" id="3210850at2759"/>
<gene>
    <name evidence="3" type="ORF">GLAREA_10628</name>
</gene>
<feature type="transmembrane region" description="Helical" evidence="2">
    <location>
        <begin position="15"/>
        <end position="35"/>
    </location>
</feature>
<feature type="transmembrane region" description="Helical" evidence="2">
    <location>
        <begin position="170"/>
        <end position="196"/>
    </location>
</feature>
<feature type="transmembrane region" description="Helical" evidence="2">
    <location>
        <begin position="91"/>
        <end position="109"/>
    </location>
</feature>
<evidence type="ECO:0000256" key="1">
    <source>
        <dbReference type="SAM" id="MobiDB-lite"/>
    </source>
</evidence>
<evidence type="ECO:0000256" key="2">
    <source>
        <dbReference type="SAM" id="Phobius"/>
    </source>
</evidence>
<dbReference type="Proteomes" id="UP000016922">
    <property type="component" value="Unassembled WGS sequence"/>
</dbReference>
<reference evidence="3 4" key="1">
    <citation type="journal article" date="2013" name="BMC Genomics">
        <title>Genomics-driven discovery of the pneumocandin biosynthetic gene cluster in the fungus Glarea lozoyensis.</title>
        <authorList>
            <person name="Chen L."/>
            <person name="Yue Q."/>
            <person name="Zhang X."/>
            <person name="Xiang M."/>
            <person name="Wang C."/>
            <person name="Li S."/>
            <person name="Che Y."/>
            <person name="Ortiz-Lopez F.J."/>
            <person name="Bills G.F."/>
            <person name="Liu X."/>
            <person name="An Z."/>
        </authorList>
    </citation>
    <scope>NUCLEOTIDE SEQUENCE [LARGE SCALE GENOMIC DNA]</scope>
    <source>
        <strain evidence="4">ATCC 20868 / MF5171</strain>
    </source>
</reference>
<feature type="transmembrane region" description="Helical" evidence="2">
    <location>
        <begin position="208"/>
        <end position="231"/>
    </location>
</feature>
<proteinExistence type="predicted"/>
<feature type="transmembrane region" description="Helical" evidence="2">
    <location>
        <begin position="56"/>
        <end position="79"/>
    </location>
</feature>
<keyword evidence="2" id="KW-1133">Transmembrane helix</keyword>
<dbReference type="KEGG" id="glz:GLAREA_10628"/>
<feature type="region of interest" description="Disordered" evidence="1">
    <location>
        <begin position="351"/>
        <end position="371"/>
    </location>
</feature>
<organism evidence="3 4">
    <name type="scientific">Glarea lozoyensis (strain ATCC 20868 / MF5171)</name>
    <dbReference type="NCBI Taxonomy" id="1116229"/>
    <lineage>
        <taxon>Eukaryota</taxon>
        <taxon>Fungi</taxon>
        <taxon>Dikarya</taxon>
        <taxon>Ascomycota</taxon>
        <taxon>Pezizomycotina</taxon>
        <taxon>Leotiomycetes</taxon>
        <taxon>Helotiales</taxon>
        <taxon>Helotiaceae</taxon>
        <taxon>Glarea</taxon>
    </lineage>
</organism>
<dbReference type="AlphaFoldDB" id="S3E9F6"/>
<dbReference type="EMBL" id="KE145355">
    <property type="protein sequence ID" value="EPE34933.1"/>
    <property type="molecule type" value="Genomic_DNA"/>
</dbReference>
<protein>
    <submittedName>
        <fullName evidence="3">Uncharacterized protein</fullName>
    </submittedName>
</protein>
<name>S3E9F6_GLAL2</name>
<keyword evidence="4" id="KW-1185">Reference proteome</keyword>
<accession>S3E9F6</accession>
<dbReference type="PANTHER" id="PTHR38848">
    <property type="entry name" value="G-PROTEIN COUPLED RECEPTORS FAMILY 3 PROFILE DOMAIN-CONTAINING PROTEIN"/>
    <property type="match status" value="1"/>
</dbReference>
<keyword evidence="2" id="KW-0472">Membrane</keyword>
<feature type="compositionally biased region" description="Polar residues" evidence="1">
    <location>
        <begin position="352"/>
        <end position="369"/>
    </location>
</feature>